<reference evidence="2" key="1">
    <citation type="journal article" date="2021" name="Proc. Natl. Acad. Sci. U.S.A.">
        <title>A Catalog of Tens of Thousands of Viruses from Human Metagenomes Reveals Hidden Associations with Chronic Diseases.</title>
        <authorList>
            <person name="Tisza M.J."/>
            <person name="Buck C.B."/>
        </authorList>
    </citation>
    <scope>NUCLEOTIDE SEQUENCE</scope>
    <source>
        <strain evidence="2">CtijX18</strain>
    </source>
</reference>
<proteinExistence type="predicted"/>
<dbReference type="EMBL" id="BK016133">
    <property type="protein sequence ID" value="DAF97436.1"/>
    <property type="molecule type" value="Genomic_DNA"/>
</dbReference>
<feature type="transmembrane region" description="Helical" evidence="1">
    <location>
        <begin position="20"/>
        <end position="41"/>
    </location>
</feature>
<keyword evidence="1" id="KW-0472">Membrane</keyword>
<evidence type="ECO:0000256" key="1">
    <source>
        <dbReference type="SAM" id="Phobius"/>
    </source>
</evidence>
<feature type="transmembrane region" description="Helical" evidence="1">
    <location>
        <begin position="118"/>
        <end position="136"/>
    </location>
</feature>
<name>A0A8S5USQ9_9CAUD</name>
<feature type="transmembrane region" description="Helical" evidence="1">
    <location>
        <begin position="53"/>
        <end position="71"/>
    </location>
</feature>
<keyword evidence="1" id="KW-1133">Transmembrane helix</keyword>
<keyword evidence="1" id="KW-0812">Transmembrane</keyword>
<accession>A0A8S5USQ9</accession>
<organism evidence="2">
    <name type="scientific">Myoviridae sp. ctijX18</name>
    <dbReference type="NCBI Taxonomy" id="2825154"/>
    <lineage>
        <taxon>Viruses</taxon>
        <taxon>Duplodnaviria</taxon>
        <taxon>Heunggongvirae</taxon>
        <taxon>Uroviricota</taxon>
        <taxon>Caudoviricetes</taxon>
    </lineage>
</organism>
<feature type="transmembrane region" description="Helical" evidence="1">
    <location>
        <begin position="83"/>
        <end position="106"/>
    </location>
</feature>
<sequence>MFQDIFSKVTLNHKEHIFLVYGLSLLALHMGVLTGNVLSLFKEFKKKKRKTVFFIQSIAIYTALDLVEYYAVKHLDYTKDQVIRIQIVSLLLYLALYIGSLIAMIANSNVGYSFVKRVIVIPLGMYIGTVGVLFFTHNHTLASFNFWVTTLFQREHFAYSYNKRIVDFVNSWQVSVQRINGFWNEKEIRERLTDYNHTIGRAQTADEFLRLLKAEKEEYIREHGNAE</sequence>
<protein>
    <submittedName>
        <fullName evidence="2">Uncharacterized protein</fullName>
    </submittedName>
</protein>
<evidence type="ECO:0000313" key="2">
    <source>
        <dbReference type="EMBL" id="DAF97436.1"/>
    </source>
</evidence>